<accession>B9M7A9</accession>
<reference evidence="1 2" key="1">
    <citation type="submission" date="2009-01" db="EMBL/GenBank/DDBJ databases">
        <title>Complete sequence of Geobacter sp. FRC-32.</title>
        <authorList>
            <consortium name="US DOE Joint Genome Institute"/>
            <person name="Lucas S."/>
            <person name="Copeland A."/>
            <person name="Lapidus A."/>
            <person name="Glavina del Rio T."/>
            <person name="Dalin E."/>
            <person name="Tice H."/>
            <person name="Bruce D."/>
            <person name="Goodwin L."/>
            <person name="Pitluck S."/>
            <person name="Saunders E."/>
            <person name="Brettin T."/>
            <person name="Detter J.C."/>
            <person name="Han C."/>
            <person name="Larimer F."/>
            <person name="Land M."/>
            <person name="Hauser L."/>
            <person name="Kyrpides N."/>
            <person name="Ovchinnikova G."/>
            <person name="Kostka J."/>
            <person name="Richardson P."/>
        </authorList>
    </citation>
    <scope>NUCLEOTIDE SEQUENCE [LARGE SCALE GENOMIC DNA]</scope>
    <source>
        <strain evidence="2">DSM 22248 / JCM 15807 / FRC-32</strain>
    </source>
</reference>
<gene>
    <name evidence="1" type="ordered locus">Geob_1840</name>
</gene>
<dbReference type="Pfam" id="PF01904">
    <property type="entry name" value="DUF72"/>
    <property type="match status" value="1"/>
</dbReference>
<evidence type="ECO:0000313" key="2">
    <source>
        <dbReference type="Proteomes" id="UP000007721"/>
    </source>
</evidence>
<dbReference type="STRING" id="316067.Geob_1840"/>
<keyword evidence="2" id="KW-1185">Reference proteome</keyword>
<dbReference type="HOGENOM" id="CLU_046519_3_1_7"/>
<dbReference type="EMBL" id="CP001390">
    <property type="protein sequence ID" value="ACM20197.1"/>
    <property type="molecule type" value="Genomic_DNA"/>
</dbReference>
<sequence length="233" mass="27068">MNLYVGTSGYSYKEWKGTFYPGDLPDRQMLHYYAGHFRAVEINNTFHRMPKVSVLEAWASQVPADFKFVLKAPQQITHVQRLQNADDSLSYLLEVAGVLEGRLGPLLFQLPPGLKKDLPRLADFLSLLPPRCRAAFEFRHASWFVDELFDLLHKHRAALCIADAEGDLQVPFVATANWGYFRLRRPDYGDHELNCWVKRLREQYWEDAFVFFKHEEEGKGPQMAKRFMELAEG</sequence>
<dbReference type="PANTHER" id="PTHR30348">
    <property type="entry name" value="UNCHARACTERIZED PROTEIN YECE"/>
    <property type="match status" value="1"/>
</dbReference>
<proteinExistence type="predicted"/>
<dbReference type="eggNOG" id="COG1801">
    <property type="taxonomic scope" value="Bacteria"/>
</dbReference>
<protein>
    <recommendedName>
        <fullName evidence="3">DUF72 domain-containing protein</fullName>
    </recommendedName>
</protein>
<dbReference type="KEGG" id="geo:Geob_1840"/>
<dbReference type="RefSeq" id="WP_012646926.1">
    <property type="nucleotide sequence ID" value="NC_011979.1"/>
</dbReference>
<dbReference type="InterPro" id="IPR002763">
    <property type="entry name" value="DUF72"/>
</dbReference>
<dbReference type="AlphaFoldDB" id="B9M7A9"/>
<organism evidence="1 2">
    <name type="scientific">Geotalea daltonii (strain DSM 22248 / JCM 15807 / FRC-32)</name>
    <name type="common">Geobacter daltonii</name>
    <dbReference type="NCBI Taxonomy" id="316067"/>
    <lineage>
        <taxon>Bacteria</taxon>
        <taxon>Pseudomonadati</taxon>
        <taxon>Thermodesulfobacteriota</taxon>
        <taxon>Desulfuromonadia</taxon>
        <taxon>Geobacterales</taxon>
        <taxon>Geobacteraceae</taxon>
        <taxon>Geotalea</taxon>
    </lineage>
</organism>
<evidence type="ECO:0008006" key="3">
    <source>
        <dbReference type="Google" id="ProtNLM"/>
    </source>
</evidence>
<dbReference type="InterPro" id="IPR036520">
    <property type="entry name" value="UPF0759_sf"/>
</dbReference>
<dbReference type="SUPFAM" id="SSF117396">
    <property type="entry name" value="TM1631-like"/>
    <property type="match status" value="1"/>
</dbReference>
<dbReference type="PANTHER" id="PTHR30348:SF4">
    <property type="entry name" value="DUF72 DOMAIN-CONTAINING PROTEIN"/>
    <property type="match status" value="1"/>
</dbReference>
<evidence type="ECO:0000313" key="1">
    <source>
        <dbReference type="EMBL" id="ACM20197.1"/>
    </source>
</evidence>
<dbReference type="OrthoDB" id="9780310at2"/>
<name>B9M7A9_GEODF</name>
<dbReference type="Proteomes" id="UP000007721">
    <property type="component" value="Chromosome"/>
</dbReference>
<dbReference type="Gene3D" id="3.20.20.410">
    <property type="entry name" value="Protein of unknown function UPF0759"/>
    <property type="match status" value="1"/>
</dbReference>